<feature type="transmembrane region" description="Helical" evidence="6">
    <location>
        <begin position="224"/>
        <end position="243"/>
    </location>
</feature>
<dbReference type="PANTHER" id="PTHR45620">
    <property type="entry name" value="PDF RECEPTOR-LIKE PROTEIN-RELATED"/>
    <property type="match status" value="1"/>
</dbReference>
<organism evidence="8 9">
    <name type="scientific">Acanthosepion pharaonis</name>
    <name type="common">Pharaoh cuttlefish</name>
    <name type="synonym">Sepia pharaonis</name>
    <dbReference type="NCBI Taxonomy" id="158019"/>
    <lineage>
        <taxon>Eukaryota</taxon>
        <taxon>Metazoa</taxon>
        <taxon>Spiralia</taxon>
        <taxon>Lophotrochozoa</taxon>
        <taxon>Mollusca</taxon>
        <taxon>Cephalopoda</taxon>
        <taxon>Coleoidea</taxon>
        <taxon>Decapodiformes</taxon>
        <taxon>Sepiida</taxon>
        <taxon>Sepiina</taxon>
        <taxon>Sepiidae</taxon>
        <taxon>Acanthosepion</taxon>
    </lineage>
</organism>
<evidence type="ECO:0000256" key="2">
    <source>
        <dbReference type="ARBA" id="ARBA00022692"/>
    </source>
</evidence>
<evidence type="ECO:0000256" key="5">
    <source>
        <dbReference type="SAM" id="MobiDB-lite"/>
    </source>
</evidence>
<dbReference type="InterPro" id="IPR017981">
    <property type="entry name" value="GPCR_2-like_7TM"/>
</dbReference>
<dbReference type="GO" id="GO:0008528">
    <property type="term" value="F:G protein-coupled peptide receptor activity"/>
    <property type="evidence" value="ECO:0007669"/>
    <property type="project" value="TreeGrafter"/>
</dbReference>
<comment type="caution">
    <text evidence="8">The sequence shown here is derived from an EMBL/GenBank/DDBJ whole genome shotgun (WGS) entry which is preliminary data.</text>
</comment>
<reference evidence="8" key="1">
    <citation type="submission" date="2021-01" db="EMBL/GenBank/DDBJ databases">
        <authorList>
            <person name="Li R."/>
            <person name="Bekaert M."/>
        </authorList>
    </citation>
    <scope>NUCLEOTIDE SEQUENCE</scope>
    <source>
        <strain evidence="8">Farmed</strain>
    </source>
</reference>
<name>A0A812DLE8_ACAPH</name>
<dbReference type="PANTHER" id="PTHR45620:SF1">
    <property type="entry name" value="G-PROTEIN COUPLED RECEPTORS FAMILY 2 PROFILE 2 DOMAIN-CONTAINING PROTEIN"/>
    <property type="match status" value="1"/>
</dbReference>
<keyword evidence="4 6" id="KW-0472">Membrane</keyword>
<dbReference type="AlphaFoldDB" id="A0A812DLE8"/>
<protein>
    <submittedName>
        <fullName evidence="8">PTHR1</fullName>
    </submittedName>
</protein>
<dbReference type="PRINTS" id="PR00249">
    <property type="entry name" value="GPCRSECRETIN"/>
</dbReference>
<feature type="transmembrane region" description="Helical" evidence="6">
    <location>
        <begin position="186"/>
        <end position="204"/>
    </location>
</feature>
<comment type="subcellular location">
    <subcellularLocation>
        <location evidence="1">Membrane</location>
        <topology evidence="1">Multi-pass membrane protein</topology>
    </subcellularLocation>
</comment>
<gene>
    <name evidence="8" type="ORF">SPHA_54411</name>
</gene>
<dbReference type="PROSITE" id="PS50261">
    <property type="entry name" value="G_PROTEIN_RECEP_F2_4"/>
    <property type="match status" value="1"/>
</dbReference>
<dbReference type="OrthoDB" id="6022368at2759"/>
<feature type="domain" description="G-protein coupled receptors family 2 profile 2" evidence="7">
    <location>
        <begin position="1"/>
        <end position="242"/>
    </location>
</feature>
<evidence type="ECO:0000313" key="8">
    <source>
        <dbReference type="EMBL" id="CAE1301410.1"/>
    </source>
</evidence>
<feature type="transmembrane region" description="Helical" evidence="6">
    <location>
        <begin position="20"/>
        <end position="42"/>
    </location>
</feature>
<dbReference type="GO" id="GO:0005886">
    <property type="term" value="C:plasma membrane"/>
    <property type="evidence" value="ECO:0007669"/>
    <property type="project" value="TreeGrafter"/>
</dbReference>
<dbReference type="GO" id="GO:0017046">
    <property type="term" value="F:peptide hormone binding"/>
    <property type="evidence" value="ECO:0007669"/>
    <property type="project" value="TreeGrafter"/>
</dbReference>
<sequence>MRGKRDTSASYPRNTTRSFYSPSLFFSLSFSSLLFSLTNFILRRPYLSPPSFLSAKSHWQCKLLFSLFHYILAANYIWIFIEGLYLHNLITVALFSKKSGVRPYIIGGWGFPFTFVLPWVIVRLLLEDTLCWNTHSNKAYFWIMRGPIMATVIVNFIFFVNIIRILFTKLSMNRPQRARNFRYRRLAKSTLVLIPLFGVHYMVFLGLPDDIGEVAELVKLYFEMLLNSFQGFFVAILFCYMNAEVQSELQKVWLRRKRGRMDSATLPRTHWQTVMTSSIMRHCSSLRLMNSTSINEKRAQQAFCLQNKPQSLSSTNRDPKQTPSIPNNLLNTNGKVTVTKLTPTASVSKLTTFPIVTTTTVHAKTAGKKHNRESPV</sequence>
<feature type="transmembrane region" description="Helical" evidence="6">
    <location>
        <begin position="142"/>
        <end position="166"/>
    </location>
</feature>
<evidence type="ECO:0000259" key="7">
    <source>
        <dbReference type="PROSITE" id="PS50261"/>
    </source>
</evidence>
<dbReference type="InterPro" id="IPR000832">
    <property type="entry name" value="GPCR_2_secretin-like"/>
</dbReference>
<accession>A0A812DLE8</accession>
<keyword evidence="9" id="KW-1185">Reference proteome</keyword>
<dbReference type="PROSITE" id="PS00650">
    <property type="entry name" value="G_PROTEIN_RECEP_F2_2"/>
    <property type="match status" value="1"/>
</dbReference>
<proteinExistence type="predicted"/>
<keyword evidence="3 6" id="KW-1133">Transmembrane helix</keyword>
<evidence type="ECO:0000256" key="3">
    <source>
        <dbReference type="ARBA" id="ARBA00022989"/>
    </source>
</evidence>
<feature type="transmembrane region" description="Helical" evidence="6">
    <location>
        <begin position="101"/>
        <end position="122"/>
    </location>
</feature>
<dbReference type="InterPro" id="IPR050332">
    <property type="entry name" value="GPCR_2"/>
</dbReference>
<dbReference type="Pfam" id="PF00002">
    <property type="entry name" value="7tm_2"/>
    <property type="match status" value="1"/>
</dbReference>
<dbReference type="GO" id="GO:0007166">
    <property type="term" value="P:cell surface receptor signaling pathway"/>
    <property type="evidence" value="ECO:0007669"/>
    <property type="project" value="InterPro"/>
</dbReference>
<keyword evidence="2 6" id="KW-0812">Transmembrane</keyword>
<dbReference type="EMBL" id="CAHIKZ030003536">
    <property type="protein sequence ID" value="CAE1301410.1"/>
    <property type="molecule type" value="Genomic_DNA"/>
</dbReference>
<evidence type="ECO:0000256" key="6">
    <source>
        <dbReference type="SAM" id="Phobius"/>
    </source>
</evidence>
<evidence type="ECO:0000256" key="1">
    <source>
        <dbReference type="ARBA" id="ARBA00004141"/>
    </source>
</evidence>
<dbReference type="Proteomes" id="UP000597762">
    <property type="component" value="Unassembled WGS sequence"/>
</dbReference>
<dbReference type="Gene3D" id="1.20.1070.10">
    <property type="entry name" value="Rhodopsin 7-helix transmembrane proteins"/>
    <property type="match status" value="1"/>
</dbReference>
<evidence type="ECO:0000313" key="9">
    <source>
        <dbReference type="Proteomes" id="UP000597762"/>
    </source>
</evidence>
<dbReference type="InterPro" id="IPR017983">
    <property type="entry name" value="GPCR_2_secretin-like_CS"/>
</dbReference>
<feature type="transmembrane region" description="Helical" evidence="6">
    <location>
        <begin position="62"/>
        <end position="81"/>
    </location>
</feature>
<evidence type="ECO:0000256" key="4">
    <source>
        <dbReference type="ARBA" id="ARBA00023136"/>
    </source>
</evidence>
<feature type="region of interest" description="Disordered" evidence="5">
    <location>
        <begin position="308"/>
        <end position="332"/>
    </location>
</feature>
<dbReference type="SUPFAM" id="SSF81321">
    <property type="entry name" value="Family A G protein-coupled receptor-like"/>
    <property type="match status" value="1"/>
</dbReference>
<dbReference type="GO" id="GO:0007188">
    <property type="term" value="P:adenylate cyclase-modulating G protein-coupled receptor signaling pathway"/>
    <property type="evidence" value="ECO:0007669"/>
    <property type="project" value="TreeGrafter"/>
</dbReference>